<dbReference type="Proteomes" id="UP000323537">
    <property type="component" value="Unassembled WGS sequence"/>
</dbReference>
<dbReference type="InterPro" id="IPR004165">
    <property type="entry name" value="CoA_trans_fam_I"/>
</dbReference>
<dbReference type="RefSeq" id="WP_149783690.1">
    <property type="nucleotide sequence ID" value="NZ_BAAADP010000001.1"/>
</dbReference>
<dbReference type="InterPro" id="IPR037171">
    <property type="entry name" value="NagB/RpiA_transferase-like"/>
</dbReference>
<sequence>MSAEPSESLSDAVSRIPPGSSVATGLALEHAIPFAAGHELARQGIDDLTLIGPISDLLFDQLIGCGAVSRVRAAWVGNVSAGTGYRFREAVENDEIDVENHSNFSIALALRAGALGVPFLPTRSLLGSDVFAESDCFEAGTDPFGGEEVAYVPAIEPDWAIVHAQRASPEGDVHLWGNTGIVDPAVGAAENVLVTAEEVVDPETIHSDPSRTAITREQVSAVVECPWGAHPSPVAGHYNRDNEYYLRYHGATDTQAAFDEWADEWVYGVDDREEYMRGVDADLSITEPTVAAEVRYGQ</sequence>
<dbReference type="OrthoDB" id="301771at2157"/>
<dbReference type="Pfam" id="PF01144">
    <property type="entry name" value="CoA_trans"/>
    <property type="match status" value="1"/>
</dbReference>
<dbReference type="SUPFAM" id="SSF100950">
    <property type="entry name" value="NagB/RpiA/CoA transferase-like"/>
    <property type="match status" value="1"/>
</dbReference>
<dbReference type="SMART" id="SM00882">
    <property type="entry name" value="CoA_trans"/>
    <property type="match status" value="1"/>
</dbReference>
<protein>
    <submittedName>
        <fullName evidence="1">Glutaconate CoA-transferase subunit A</fullName>
    </submittedName>
</protein>
<keyword evidence="1" id="KW-0808">Transferase</keyword>
<dbReference type="Gene3D" id="3.30.30.40">
    <property type="match status" value="1"/>
</dbReference>
<keyword evidence="2" id="KW-1185">Reference proteome</keyword>
<gene>
    <name evidence="1" type="ORF">SAMN04488066_10425</name>
</gene>
<dbReference type="AlphaFoldDB" id="A0A1I3A0K8"/>
<reference evidence="1 2" key="1">
    <citation type="submission" date="2016-10" db="EMBL/GenBank/DDBJ databases">
        <authorList>
            <person name="Varghese N."/>
            <person name="Submissions S."/>
        </authorList>
    </citation>
    <scope>NUCLEOTIDE SEQUENCE [LARGE SCALE GENOMIC DNA]</scope>
    <source>
        <strain evidence="1 2">CGMCC 1.6377</strain>
    </source>
</reference>
<dbReference type="EMBL" id="FOPZ01000004">
    <property type="protein sequence ID" value="SFH43692.1"/>
    <property type="molecule type" value="Genomic_DNA"/>
</dbReference>
<dbReference type="GO" id="GO:0008410">
    <property type="term" value="F:CoA-transferase activity"/>
    <property type="evidence" value="ECO:0007669"/>
    <property type="project" value="InterPro"/>
</dbReference>
<accession>A0A1I3A0K8</accession>
<organism evidence="1 2">
    <name type="scientific">Halorubrum aquaticum</name>
    <dbReference type="NCBI Taxonomy" id="387340"/>
    <lineage>
        <taxon>Archaea</taxon>
        <taxon>Methanobacteriati</taxon>
        <taxon>Methanobacteriota</taxon>
        <taxon>Stenosarchaea group</taxon>
        <taxon>Halobacteria</taxon>
        <taxon>Halobacteriales</taxon>
        <taxon>Haloferacaceae</taxon>
        <taxon>Halorubrum</taxon>
    </lineage>
</organism>
<proteinExistence type="predicted"/>
<dbReference type="Gene3D" id="3.40.1080.10">
    <property type="entry name" value="Glutaconate Coenzyme A-transferase"/>
    <property type="match status" value="1"/>
</dbReference>
<name>A0A1I3A0K8_9EURY</name>
<evidence type="ECO:0000313" key="2">
    <source>
        <dbReference type="Proteomes" id="UP000323537"/>
    </source>
</evidence>
<evidence type="ECO:0000313" key="1">
    <source>
        <dbReference type="EMBL" id="SFH43692.1"/>
    </source>
</evidence>